<evidence type="ECO:0000313" key="4">
    <source>
        <dbReference type="Proteomes" id="UP000317178"/>
    </source>
</evidence>
<protein>
    <submittedName>
        <fullName evidence="3">Uncharacterized protein</fullName>
    </submittedName>
</protein>
<dbReference type="Pfam" id="PF19777">
    <property type="entry name" value="DUF6263"/>
    <property type="match status" value="1"/>
</dbReference>
<name>A0A518CM31_9PLAN</name>
<evidence type="ECO:0000256" key="1">
    <source>
        <dbReference type="SAM" id="MobiDB-lite"/>
    </source>
</evidence>
<feature type="chain" id="PRO_5021819562" evidence="2">
    <location>
        <begin position="29"/>
        <end position="343"/>
    </location>
</feature>
<organism evidence="3 4">
    <name type="scientific">Polystyrenella longa</name>
    <dbReference type="NCBI Taxonomy" id="2528007"/>
    <lineage>
        <taxon>Bacteria</taxon>
        <taxon>Pseudomonadati</taxon>
        <taxon>Planctomycetota</taxon>
        <taxon>Planctomycetia</taxon>
        <taxon>Planctomycetales</taxon>
        <taxon>Planctomycetaceae</taxon>
        <taxon>Polystyrenella</taxon>
    </lineage>
</organism>
<feature type="signal peptide" evidence="2">
    <location>
        <begin position="1"/>
        <end position="28"/>
    </location>
</feature>
<dbReference type="EMBL" id="CP036281">
    <property type="protein sequence ID" value="QDU80289.1"/>
    <property type="molecule type" value="Genomic_DNA"/>
</dbReference>
<dbReference type="KEGG" id="plon:Pla110_20160"/>
<dbReference type="RefSeq" id="WP_144995560.1">
    <property type="nucleotide sequence ID" value="NZ_CP036281.1"/>
</dbReference>
<dbReference type="Proteomes" id="UP000317178">
    <property type="component" value="Chromosome"/>
</dbReference>
<proteinExistence type="predicted"/>
<dbReference type="OrthoDB" id="250033at2"/>
<feature type="compositionally biased region" description="Basic and acidic residues" evidence="1">
    <location>
        <begin position="168"/>
        <end position="182"/>
    </location>
</feature>
<dbReference type="AlphaFoldDB" id="A0A518CM31"/>
<feature type="region of interest" description="Disordered" evidence="1">
    <location>
        <begin position="168"/>
        <end position="203"/>
    </location>
</feature>
<gene>
    <name evidence="3" type="ORF">Pla110_20160</name>
</gene>
<accession>A0A518CM31</accession>
<sequence length="343" mass="38041" precursor="true">MRFVRQFSATILWGAIVTLILSGTTVSAADSSETAEAPSSDKTEYILRFKFEPGQKVSYNVVYEMAHTSRKGQTTETAFNKSTTAKHFLVKDVKENGNATLVSYIDSVTMQVRFNDSDPVKFDSKNEGVSLPQFKKIKASIGVPLAETTFEPTGNVINLLNLQEVSKQDQETKTADSSEIEKVSASTPPARAEQADQEEDEDDVNAVGNYLVRFPEQPLKIDDRWSQSFSVPVMVDRSLQQFVRLNREYRLRSVEDGIAHLTFKTSVLSAVHNPTISSQLIQNTPSGSIDFDLERGLILKRTAELDNTEFGFSGDNSSMRAVSKTTETFVEAKIIPTAESAEQ</sequence>
<evidence type="ECO:0000256" key="2">
    <source>
        <dbReference type="SAM" id="SignalP"/>
    </source>
</evidence>
<keyword evidence="4" id="KW-1185">Reference proteome</keyword>
<dbReference type="InterPro" id="IPR046230">
    <property type="entry name" value="DUF6263"/>
</dbReference>
<reference evidence="3 4" key="1">
    <citation type="submission" date="2019-02" db="EMBL/GenBank/DDBJ databases">
        <title>Deep-cultivation of Planctomycetes and their phenomic and genomic characterization uncovers novel biology.</title>
        <authorList>
            <person name="Wiegand S."/>
            <person name="Jogler M."/>
            <person name="Boedeker C."/>
            <person name="Pinto D."/>
            <person name="Vollmers J."/>
            <person name="Rivas-Marin E."/>
            <person name="Kohn T."/>
            <person name="Peeters S.H."/>
            <person name="Heuer A."/>
            <person name="Rast P."/>
            <person name="Oberbeckmann S."/>
            <person name="Bunk B."/>
            <person name="Jeske O."/>
            <person name="Meyerdierks A."/>
            <person name="Storesund J.E."/>
            <person name="Kallscheuer N."/>
            <person name="Luecker S."/>
            <person name="Lage O.M."/>
            <person name="Pohl T."/>
            <person name="Merkel B.J."/>
            <person name="Hornburger P."/>
            <person name="Mueller R.-W."/>
            <person name="Bruemmer F."/>
            <person name="Labrenz M."/>
            <person name="Spormann A.M."/>
            <person name="Op den Camp H."/>
            <person name="Overmann J."/>
            <person name="Amann R."/>
            <person name="Jetten M.S.M."/>
            <person name="Mascher T."/>
            <person name="Medema M.H."/>
            <person name="Devos D.P."/>
            <person name="Kaster A.-K."/>
            <person name="Ovreas L."/>
            <person name="Rohde M."/>
            <person name="Galperin M.Y."/>
            <person name="Jogler C."/>
        </authorList>
    </citation>
    <scope>NUCLEOTIDE SEQUENCE [LARGE SCALE GENOMIC DNA]</scope>
    <source>
        <strain evidence="3 4">Pla110</strain>
    </source>
</reference>
<evidence type="ECO:0000313" key="3">
    <source>
        <dbReference type="EMBL" id="QDU80289.1"/>
    </source>
</evidence>
<keyword evidence="2" id="KW-0732">Signal</keyword>